<dbReference type="PANTHER" id="PTHR48079">
    <property type="entry name" value="PROTEIN YEEZ"/>
    <property type="match status" value="1"/>
</dbReference>
<name>N1V7P8_9MICC</name>
<dbReference type="CDD" id="cd05266">
    <property type="entry name" value="SDR_a4"/>
    <property type="match status" value="1"/>
</dbReference>
<sequence length="301" mass="32093">MIRCPLRNKASAAERWADMGKVRGTVVIIGCGDLGTEAGLRFAEAGYQVQGWRRRPALLPAPITGVRADLGGALPELPADTQVVVFAPAAPERSVAAYEATYLHGLARTLDAVDARPGEPPSVLLVSSTAVYGDAYGAWVDEGTTPVPSTPTGQVLLQAEELLRRRRPDGRILRLAGIYGPGRTRLIDQVRTGTAAAGASITNRIHRDDAAAAIAHLVLTGAPPGTYIGVDDEPVEMSDVVAFLAREMGLPVPGPRERESSRGGNRRLSNARLRSTGFRFAYPDYRAGYRSVLAGQGQRHP</sequence>
<proteinExistence type="predicted"/>
<evidence type="ECO:0000313" key="1">
    <source>
        <dbReference type="EMBL" id="EMY36137.1"/>
    </source>
</evidence>
<dbReference type="PANTHER" id="PTHR48079:SF6">
    <property type="entry name" value="NAD(P)-BINDING DOMAIN-CONTAINING PROTEIN-RELATED"/>
    <property type="match status" value="1"/>
</dbReference>
<dbReference type="InterPro" id="IPR051783">
    <property type="entry name" value="NAD(P)-dependent_oxidoreduct"/>
</dbReference>
<reference evidence="1 2" key="1">
    <citation type="journal article" date="2013" name="Genome Announc.">
        <title>Draft Genome Sequence of Arthrobacter crystallopoietes Strain BAB-32, Revealing Genes for Bioremediation.</title>
        <authorList>
            <person name="Joshi M.N."/>
            <person name="Pandit A.S."/>
            <person name="Sharma A."/>
            <person name="Pandya R.V."/>
            <person name="Desai S.M."/>
            <person name="Saxena A.K."/>
            <person name="Bagatharia S.B."/>
        </authorList>
    </citation>
    <scope>NUCLEOTIDE SEQUENCE [LARGE SCALE GENOMIC DNA]</scope>
    <source>
        <strain evidence="1 2">BAB-32</strain>
    </source>
</reference>
<dbReference type="GO" id="GO:0005737">
    <property type="term" value="C:cytoplasm"/>
    <property type="evidence" value="ECO:0007669"/>
    <property type="project" value="TreeGrafter"/>
</dbReference>
<accession>N1V7P8</accession>
<keyword evidence="2" id="KW-1185">Reference proteome</keyword>
<dbReference type="RefSeq" id="WP_005266194.1">
    <property type="nucleotide sequence ID" value="NZ_ANPE02000024.1"/>
</dbReference>
<dbReference type="SUPFAM" id="SSF51735">
    <property type="entry name" value="NAD(P)-binding Rossmann-fold domains"/>
    <property type="match status" value="1"/>
</dbReference>
<comment type="caution">
    <text evidence="1">The sequence shown here is derived from an EMBL/GenBank/DDBJ whole genome shotgun (WGS) entry which is preliminary data.</text>
</comment>
<evidence type="ECO:0000313" key="2">
    <source>
        <dbReference type="Proteomes" id="UP000010729"/>
    </source>
</evidence>
<organism evidence="1 2">
    <name type="scientific">Arthrobacter crystallopoietes BAB-32</name>
    <dbReference type="NCBI Taxonomy" id="1246476"/>
    <lineage>
        <taxon>Bacteria</taxon>
        <taxon>Bacillati</taxon>
        <taxon>Actinomycetota</taxon>
        <taxon>Actinomycetes</taxon>
        <taxon>Micrococcales</taxon>
        <taxon>Micrococcaceae</taxon>
        <taxon>Crystallibacter</taxon>
    </lineage>
</organism>
<dbReference type="EMBL" id="ANPE02000024">
    <property type="protein sequence ID" value="EMY36137.1"/>
    <property type="molecule type" value="Genomic_DNA"/>
</dbReference>
<dbReference type="Proteomes" id="UP000010729">
    <property type="component" value="Unassembled WGS sequence"/>
</dbReference>
<dbReference type="InterPro" id="IPR036291">
    <property type="entry name" value="NAD(P)-bd_dom_sf"/>
</dbReference>
<dbReference type="AlphaFoldDB" id="N1V7P8"/>
<dbReference type="Gene3D" id="3.40.50.720">
    <property type="entry name" value="NAD(P)-binding Rossmann-like Domain"/>
    <property type="match status" value="1"/>
</dbReference>
<protein>
    <submittedName>
        <fullName evidence="1">NAD-dependent epimerase/dehydratase</fullName>
    </submittedName>
</protein>
<gene>
    <name evidence="1" type="ORF">D477_000675</name>
</gene>
<dbReference type="GO" id="GO:0004029">
    <property type="term" value="F:aldehyde dehydrogenase (NAD+) activity"/>
    <property type="evidence" value="ECO:0007669"/>
    <property type="project" value="TreeGrafter"/>
</dbReference>